<dbReference type="AlphaFoldDB" id="A0A929RWN0"/>
<reference evidence="3" key="1">
    <citation type="submission" date="2020-04" db="EMBL/GenBank/DDBJ databases">
        <title>Deep metagenomics examines the oral microbiome during advanced dental caries in children, revealing novel taxa and co-occurrences with host molecules.</title>
        <authorList>
            <person name="Baker J.L."/>
            <person name="Morton J.T."/>
            <person name="Dinis M."/>
            <person name="Alvarez R."/>
            <person name="Tran N.C."/>
            <person name="Knight R."/>
            <person name="Edlund A."/>
        </authorList>
    </citation>
    <scope>NUCLEOTIDE SEQUENCE</scope>
    <source>
        <strain evidence="3">JCVI_34_bin.1</strain>
    </source>
</reference>
<feature type="transmembrane region" description="Helical" evidence="1">
    <location>
        <begin position="12"/>
        <end position="33"/>
    </location>
</feature>
<evidence type="ECO:0000313" key="4">
    <source>
        <dbReference type="Proteomes" id="UP000704068"/>
    </source>
</evidence>
<dbReference type="SUPFAM" id="SSF48317">
    <property type="entry name" value="Acid phosphatase/Vanadium-dependent haloperoxidase"/>
    <property type="match status" value="1"/>
</dbReference>
<feature type="transmembrane region" description="Helical" evidence="1">
    <location>
        <begin position="137"/>
        <end position="154"/>
    </location>
</feature>
<proteinExistence type="predicted"/>
<dbReference type="RefSeq" id="WP_237777571.1">
    <property type="nucleotide sequence ID" value="NZ_CAUSLU010000003.1"/>
</dbReference>
<dbReference type="CDD" id="cd01610">
    <property type="entry name" value="PAP2_like"/>
    <property type="match status" value="1"/>
</dbReference>
<evidence type="ECO:0000256" key="1">
    <source>
        <dbReference type="SAM" id="Phobius"/>
    </source>
</evidence>
<sequence length="205" mass="23269">MSNKYLILSAQAISLLFSPFYMPVVAFLALFVFSYMSLLPPSYKAMLLLMVWLFTVILPRLSIFTYRKLNGWTRHGLGRRTNRYVPYLLSMMNYALLLYLMERMHMPRFTLGIIAGALALQVVCAFLNNWIKVSTHAAASGGVIGALLAFSEIFSFDPTWWLCFSILLCGLVCTSRLILRQHSLRDIGLGVLIGILCGYLCVRFM</sequence>
<feature type="transmembrane region" description="Helical" evidence="1">
    <location>
        <begin position="84"/>
        <end position="102"/>
    </location>
</feature>
<protein>
    <submittedName>
        <fullName evidence="3">Phosphatase PAP2 family protein</fullName>
    </submittedName>
</protein>
<dbReference type="Gene3D" id="1.20.144.10">
    <property type="entry name" value="Phosphatidic acid phosphatase type 2/haloperoxidase"/>
    <property type="match status" value="1"/>
</dbReference>
<dbReference type="InterPro" id="IPR036938">
    <property type="entry name" value="PAP2/HPO_sf"/>
</dbReference>
<dbReference type="InterPro" id="IPR000326">
    <property type="entry name" value="PAP2/HPO"/>
</dbReference>
<keyword evidence="1" id="KW-0472">Membrane</keyword>
<feature type="transmembrane region" description="Helical" evidence="1">
    <location>
        <begin position="184"/>
        <end position="202"/>
    </location>
</feature>
<feature type="transmembrane region" description="Helical" evidence="1">
    <location>
        <begin position="161"/>
        <end position="178"/>
    </location>
</feature>
<feature type="domain" description="Phosphatidic acid phosphatase type 2/haloperoxidase" evidence="2">
    <location>
        <begin position="133"/>
        <end position="204"/>
    </location>
</feature>
<dbReference type="Pfam" id="PF01569">
    <property type="entry name" value="PAP2"/>
    <property type="match status" value="1"/>
</dbReference>
<feature type="transmembrane region" description="Helical" evidence="1">
    <location>
        <begin position="109"/>
        <end position="131"/>
    </location>
</feature>
<evidence type="ECO:0000259" key="2">
    <source>
        <dbReference type="Pfam" id="PF01569"/>
    </source>
</evidence>
<dbReference type="Proteomes" id="UP000704068">
    <property type="component" value="Unassembled WGS sequence"/>
</dbReference>
<name>A0A929RWN0_9BACT</name>
<evidence type="ECO:0000313" key="3">
    <source>
        <dbReference type="EMBL" id="MBF0969909.1"/>
    </source>
</evidence>
<gene>
    <name evidence="3" type="ORF">HXK21_02545</name>
</gene>
<dbReference type="EMBL" id="JABZGR010000004">
    <property type="protein sequence ID" value="MBF0969909.1"/>
    <property type="molecule type" value="Genomic_DNA"/>
</dbReference>
<feature type="transmembrane region" description="Helical" evidence="1">
    <location>
        <begin position="45"/>
        <end position="64"/>
    </location>
</feature>
<accession>A0A929RWN0</accession>
<organism evidence="3 4">
    <name type="scientific">Alloprevotella tannerae</name>
    <dbReference type="NCBI Taxonomy" id="76122"/>
    <lineage>
        <taxon>Bacteria</taxon>
        <taxon>Pseudomonadati</taxon>
        <taxon>Bacteroidota</taxon>
        <taxon>Bacteroidia</taxon>
        <taxon>Bacteroidales</taxon>
        <taxon>Prevotellaceae</taxon>
        <taxon>Alloprevotella</taxon>
    </lineage>
</organism>
<keyword evidence="1" id="KW-1133">Transmembrane helix</keyword>
<keyword evidence="1" id="KW-0812">Transmembrane</keyword>
<comment type="caution">
    <text evidence="3">The sequence shown here is derived from an EMBL/GenBank/DDBJ whole genome shotgun (WGS) entry which is preliminary data.</text>
</comment>